<keyword evidence="11 15" id="KW-0067">ATP-binding</keyword>
<evidence type="ECO:0000256" key="1">
    <source>
        <dbReference type="ARBA" id="ARBA00004167"/>
    </source>
</evidence>
<keyword evidence="6 16" id="KW-0812">Transmembrane</keyword>
<keyword evidence="13 16" id="KW-0472">Membrane</keyword>
<dbReference type="Pfam" id="PF12819">
    <property type="entry name" value="Malectin_like"/>
    <property type="match status" value="1"/>
</dbReference>
<organism evidence="19 20">
    <name type="scientific">Prunus armeniaca</name>
    <name type="common">Apricot</name>
    <name type="synonym">Armeniaca vulgaris</name>
    <dbReference type="NCBI Taxonomy" id="36596"/>
    <lineage>
        <taxon>Eukaryota</taxon>
        <taxon>Viridiplantae</taxon>
        <taxon>Streptophyta</taxon>
        <taxon>Embryophyta</taxon>
        <taxon>Tracheophyta</taxon>
        <taxon>Spermatophyta</taxon>
        <taxon>Magnoliopsida</taxon>
        <taxon>eudicotyledons</taxon>
        <taxon>Gunneridae</taxon>
        <taxon>Pentapetalae</taxon>
        <taxon>rosids</taxon>
        <taxon>fabids</taxon>
        <taxon>Rosales</taxon>
        <taxon>Rosaceae</taxon>
        <taxon>Amygdaloideae</taxon>
        <taxon>Amygdaleae</taxon>
        <taxon>Prunus</taxon>
    </lineage>
</organism>
<keyword evidence="8" id="KW-0677">Repeat</keyword>
<keyword evidence="7 17" id="KW-0732">Signal</keyword>
<keyword evidence="12 16" id="KW-1133">Transmembrane helix</keyword>
<dbReference type="InterPro" id="IPR032675">
    <property type="entry name" value="LRR_dom_sf"/>
</dbReference>
<dbReference type="Pfam" id="PF07714">
    <property type="entry name" value="PK_Tyr_Ser-Thr"/>
    <property type="match status" value="1"/>
</dbReference>
<evidence type="ECO:0000256" key="13">
    <source>
        <dbReference type="ARBA" id="ARBA00023136"/>
    </source>
</evidence>
<reference evidence="19 20" key="1">
    <citation type="submission" date="2020-05" db="EMBL/GenBank/DDBJ databases">
        <authorList>
            <person name="Campoy J."/>
            <person name="Schneeberger K."/>
            <person name="Spophaly S."/>
        </authorList>
    </citation>
    <scope>NUCLEOTIDE SEQUENCE [LARGE SCALE GENOMIC DNA]</scope>
    <source>
        <strain evidence="19">PruArmRojPasFocal</strain>
    </source>
</reference>
<feature type="domain" description="Protein kinase" evidence="18">
    <location>
        <begin position="547"/>
        <end position="802"/>
    </location>
</feature>
<evidence type="ECO:0000256" key="11">
    <source>
        <dbReference type="ARBA" id="ARBA00022840"/>
    </source>
</evidence>
<feature type="transmembrane region" description="Helical" evidence="16">
    <location>
        <begin position="485"/>
        <end position="510"/>
    </location>
</feature>
<dbReference type="PANTHER" id="PTHR45631:SF202">
    <property type="entry name" value="SENESCENCE-INDUCED RECEPTOR-LIKE SERINE_THREONINE-PROTEIN KINASE"/>
    <property type="match status" value="1"/>
</dbReference>
<evidence type="ECO:0000256" key="8">
    <source>
        <dbReference type="ARBA" id="ARBA00022737"/>
    </source>
</evidence>
<evidence type="ECO:0000256" key="7">
    <source>
        <dbReference type="ARBA" id="ARBA00022729"/>
    </source>
</evidence>
<evidence type="ECO:0000256" key="2">
    <source>
        <dbReference type="ARBA" id="ARBA00022527"/>
    </source>
</evidence>
<dbReference type="SMART" id="SM00220">
    <property type="entry name" value="S_TKc"/>
    <property type="match status" value="1"/>
</dbReference>
<dbReference type="SUPFAM" id="SSF56112">
    <property type="entry name" value="Protein kinase-like (PK-like)"/>
    <property type="match status" value="1"/>
</dbReference>
<dbReference type="InterPro" id="IPR025875">
    <property type="entry name" value="Leu-rich_rpt_4"/>
</dbReference>
<dbReference type="InterPro" id="IPR008271">
    <property type="entry name" value="Ser/Thr_kinase_AS"/>
</dbReference>
<dbReference type="EMBL" id="CAEKDK010000003">
    <property type="protein sequence ID" value="CAB4272452.1"/>
    <property type="molecule type" value="Genomic_DNA"/>
</dbReference>
<dbReference type="Proteomes" id="UP000507222">
    <property type="component" value="Unassembled WGS sequence"/>
</dbReference>
<feature type="binding site" evidence="15">
    <location>
        <position position="574"/>
    </location>
    <ligand>
        <name>ATP</name>
        <dbReference type="ChEBI" id="CHEBI:30616"/>
    </ligand>
</feature>
<dbReference type="PRINTS" id="PR00019">
    <property type="entry name" value="LEURICHRPT"/>
</dbReference>
<keyword evidence="3" id="KW-0597">Phosphoprotein</keyword>
<dbReference type="InterPro" id="IPR001245">
    <property type="entry name" value="Ser-Thr/Tyr_kinase_cat_dom"/>
</dbReference>
<evidence type="ECO:0000256" key="15">
    <source>
        <dbReference type="PROSITE-ProRule" id="PRU10141"/>
    </source>
</evidence>
<feature type="signal peptide" evidence="17">
    <location>
        <begin position="1"/>
        <end position="23"/>
    </location>
</feature>
<evidence type="ECO:0000256" key="10">
    <source>
        <dbReference type="ARBA" id="ARBA00022777"/>
    </source>
</evidence>
<feature type="chain" id="PRO_5027037784" description="Protein kinase domain-containing protein" evidence="17">
    <location>
        <begin position="24"/>
        <end position="836"/>
    </location>
</feature>
<dbReference type="Gene3D" id="3.30.200.20">
    <property type="entry name" value="Phosphorylase Kinase, domain 1"/>
    <property type="match status" value="2"/>
</dbReference>
<evidence type="ECO:0000313" key="20">
    <source>
        <dbReference type="Proteomes" id="UP000507222"/>
    </source>
</evidence>
<evidence type="ECO:0000256" key="4">
    <source>
        <dbReference type="ARBA" id="ARBA00022614"/>
    </source>
</evidence>
<dbReference type="GO" id="GO:0016020">
    <property type="term" value="C:membrane"/>
    <property type="evidence" value="ECO:0007669"/>
    <property type="project" value="UniProtKB-SubCell"/>
</dbReference>
<evidence type="ECO:0000313" key="19">
    <source>
        <dbReference type="EMBL" id="CAB4272452.1"/>
    </source>
</evidence>
<dbReference type="GO" id="GO:0004674">
    <property type="term" value="F:protein serine/threonine kinase activity"/>
    <property type="evidence" value="ECO:0007669"/>
    <property type="project" value="UniProtKB-KW"/>
</dbReference>
<accession>A0A6J5U932</accession>
<dbReference type="Pfam" id="PF12799">
    <property type="entry name" value="LRR_4"/>
    <property type="match status" value="1"/>
</dbReference>
<evidence type="ECO:0000256" key="9">
    <source>
        <dbReference type="ARBA" id="ARBA00022741"/>
    </source>
</evidence>
<dbReference type="Gene3D" id="2.60.120.430">
    <property type="entry name" value="Galactose-binding lectin"/>
    <property type="match status" value="1"/>
</dbReference>
<evidence type="ECO:0000259" key="18">
    <source>
        <dbReference type="PROSITE" id="PS50011"/>
    </source>
</evidence>
<keyword evidence="14" id="KW-0675">Receptor</keyword>
<evidence type="ECO:0000256" key="12">
    <source>
        <dbReference type="ARBA" id="ARBA00022989"/>
    </source>
</evidence>
<dbReference type="FunFam" id="1.10.510.10:FF:000146">
    <property type="entry name" value="LRR receptor-like serine/threonine-protein kinase IOS1"/>
    <property type="match status" value="1"/>
</dbReference>
<evidence type="ECO:0000256" key="3">
    <source>
        <dbReference type="ARBA" id="ARBA00022553"/>
    </source>
</evidence>
<keyword evidence="10" id="KW-0418">Kinase</keyword>
<dbReference type="InterPro" id="IPR017441">
    <property type="entry name" value="Protein_kinase_ATP_BS"/>
</dbReference>
<keyword evidence="4" id="KW-0433">Leucine-rich repeat</keyword>
<dbReference type="PROSITE" id="PS00108">
    <property type="entry name" value="PROTEIN_KINASE_ST"/>
    <property type="match status" value="1"/>
</dbReference>
<proteinExistence type="predicted"/>
<name>A0A6J5U932_PRUAR</name>
<dbReference type="GO" id="GO:0005524">
    <property type="term" value="F:ATP binding"/>
    <property type="evidence" value="ECO:0007669"/>
    <property type="project" value="UniProtKB-UniRule"/>
</dbReference>
<evidence type="ECO:0000256" key="5">
    <source>
        <dbReference type="ARBA" id="ARBA00022679"/>
    </source>
</evidence>
<protein>
    <recommendedName>
        <fullName evidence="18">Protein kinase domain-containing protein</fullName>
    </recommendedName>
</protein>
<dbReference type="Gene3D" id="1.10.510.10">
    <property type="entry name" value="Transferase(Phosphotransferase) domain 1"/>
    <property type="match status" value="1"/>
</dbReference>
<dbReference type="SUPFAM" id="SSF52058">
    <property type="entry name" value="L domain-like"/>
    <property type="match status" value="1"/>
</dbReference>
<gene>
    <name evidence="19" type="ORF">CURHAP_LOCUS19046</name>
</gene>
<sequence>MEMFEHLLSALLCGFALILVVHAQDDQSGFISLDCGLPTNSSYSEPTTGLDYISDAAFISTGVSKSIAPQYKATHQQQTAYVRSFPQGVKNCYRVNITQGTKYLIRASFVYGNYDGLNKLPKFDLLFGANSWDSVAFVDASSSIIKELVYVPTLDYIHVCLVNKGTGTPFISALELRPLQNTTYVTPMGSLELFLRLDVGSTSNQSYRYDYDALDRIWVPYTYNKWTQLTTSLTVDAQSHNDYQVPSIAMRTASTPIDASASMDFSWESPDTSTEYYVYLHFAELQQLKANQSRAFNITLNGDYWFGPVVPEYLSTITVFSRSSLTGGNYSFSLVQTENSTLPPILNAMEIYSLIDLSQPETDGDDVAAIINIKSTYGMDKDWQGDPCTPQGYMWEGLNCSYSGSPRIISLDLSNNSLTGSVPEFLSKLPNLKVLNLERNKLNGSVPADLIQRSTSGSLSLSVGENADLCASISCKKEEEKKKNIVIPIIASIGGFSILVVTAVAIFMGLKRGRKQGVPQQPNNQIDSFESKKRQFTYSDILRITNNFQTKVLGRGGFGKVYHGFVDDTQVAVKLLIRVHHRNLTSLVGYCNEGTNMALIYEFMANGDLESHLLGADSNANVLTWEGRLQIATDAAQGLEYLHNGCKPPIVHRDVKATNILLAENFQAKLADFGLSRIFPTDGGTHMSTAVAGTPGYLDPEYHTTGWLNEKSDVYSFGVVLLEIITSRHAISRTQEKVHVSQWVSSMLAKGDIKTIVDPRLHGDYEINSAWKAVELAMECVSDTSTRRPNMSAVVIGLKESLAAELARTNVSRVTESTDSVVYSMNVTTELSPSAR</sequence>
<dbReference type="PROSITE" id="PS00107">
    <property type="entry name" value="PROTEIN_KINASE_ATP"/>
    <property type="match status" value="1"/>
</dbReference>
<dbReference type="InterPro" id="IPR011009">
    <property type="entry name" value="Kinase-like_dom_sf"/>
</dbReference>
<evidence type="ECO:0000256" key="6">
    <source>
        <dbReference type="ARBA" id="ARBA00022692"/>
    </source>
</evidence>
<dbReference type="PROSITE" id="PS50011">
    <property type="entry name" value="PROTEIN_KINASE_DOM"/>
    <property type="match status" value="1"/>
</dbReference>
<dbReference type="InterPro" id="IPR024788">
    <property type="entry name" value="Malectin-like_Carb-bd_dom"/>
</dbReference>
<evidence type="ECO:0000256" key="16">
    <source>
        <dbReference type="SAM" id="Phobius"/>
    </source>
</evidence>
<dbReference type="PANTHER" id="PTHR45631">
    <property type="entry name" value="OS07G0107800 PROTEIN-RELATED"/>
    <property type="match status" value="1"/>
</dbReference>
<evidence type="ECO:0000256" key="17">
    <source>
        <dbReference type="SAM" id="SignalP"/>
    </source>
</evidence>
<dbReference type="Gene3D" id="3.80.10.10">
    <property type="entry name" value="Ribonuclease Inhibitor"/>
    <property type="match status" value="1"/>
</dbReference>
<keyword evidence="2" id="KW-0723">Serine/threonine-protein kinase</keyword>
<keyword evidence="5" id="KW-0808">Transferase</keyword>
<dbReference type="AlphaFoldDB" id="A0A6J5U932"/>
<evidence type="ECO:0000256" key="14">
    <source>
        <dbReference type="ARBA" id="ARBA00023170"/>
    </source>
</evidence>
<keyword evidence="9 15" id="KW-0547">Nucleotide-binding</keyword>
<dbReference type="InterPro" id="IPR000719">
    <property type="entry name" value="Prot_kinase_dom"/>
</dbReference>
<comment type="subcellular location">
    <subcellularLocation>
        <location evidence="1">Membrane</location>
        <topology evidence="1">Single-pass membrane protein</topology>
    </subcellularLocation>
</comment>